<dbReference type="InterPro" id="IPR007864">
    <property type="entry name" value="UreE_C_dom"/>
</dbReference>
<protein>
    <recommendedName>
        <fullName evidence="5">Urease accessory protein UreE</fullName>
    </recommendedName>
</protein>
<dbReference type="OrthoDB" id="9810882at2"/>
<organism evidence="7 8">
    <name type="scientific">Intestinibaculum porci</name>
    <dbReference type="NCBI Taxonomy" id="2487118"/>
    <lineage>
        <taxon>Bacteria</taxon>
        <taxon>Bacillati</taxon>
        <taxon>Bacillota</taxon>
        <taxon>Erysipelotrichia</taxon>
        <taxon>Erysipelotrichales</taxon>
        <taxon>Erysipelotrichaceae</taxon>
        <taxon>Intestinibaculum</taxon>
    </lineage>
</organism>
<keyword evidence="2 5" id="KW-0963">Cytoplasm</keyword>
<comment type="similarity">
    <text evidence="5">Belongs to the UreE family.</text>
</comment>
<dbReference type="GO" id="GO:0065003">
    <property type="term" value="P:protein-containing complex assembly"/>
    <property type="evidence" value="ECO:0007669"/>
    <property type="project" value="InterPro"/>
</dbReference>
<dbReference type="KEGG" id="ebm:SG0102_17130"/>
<dbReference type="RefSeq" id="WP_125119601.1">
    <property type="nucleotide sequence ID" value="NZ_AP019309.1"/>
</dbReference>
<dbReference type="GO" id="GO:0051082">
    <property type="term" value="F:unfolded protein binding"/>
    <property type="evidence" value="ECO:0007669"/>
    <property type="project" value="UniProtKB-UniRule"/>
</dbReference>
<comment type="subcellular location">
    <subcellularLocation>
        <location evidence="1 5">Cytoplasm</location>
    </subcellularLocation>
</comment>
<dbReference type="InterPro" id="IPR004029">
    <property type="entry name" value="UreE_N"/>
</dbReference>
<dbReference type="CDD" id="cd00571">
    <property type="entry name" value="UreE"/>
    <property type="match status" value="1"/>
</dbReference>
<dbReference type="Gene3D" id="3.30.70.790">
    <property type="entry name" value="UreE, C-terminal domain"/>
    <property type="match status" value="1"/>
</dbReference>
<dbReference type="HAMAP" id="MF_00822">
    <property type="entry name" value="UreE"/>
    <property type="match status" value="1"/>
</dbReference>
<evidence type="ECO:0000256" key="4">
    <source>
        <dbReference type="ARBA" id="ARBA00023186"/>
    </source>
</evidence>
<evidence type="ECO:0000256" key="3">
    <source>
        <dbReference type="ARBA" id="ARBA00022596"/>
    </source>
</evidence>
<sequence length="157" mass="17741">MILTKVYANVKDIPHLHDYHVETALVKSDDLLKSILRVTSDHGHDYGIRLEDETQGLENGAAFIIGDHELLVLEAIPDEVMIITPKDIDEMGKTAHMLGNLHKPIQVKDGQITMLYDEVVKKTLDQEGASYVVEKRQLDEPMKYANLVAHSHHHHHG</sequence>
<dbReference type="GO" id="GO:0019627">
    <property type="term" value="P:urea metabolic process"/>
    <property type="evidence" value="ECO:0007669"/>
    <property type="project" value="InterPro"/>
</dbReference>
<dbReference type="SMART" id="SM00988">
    <property type="entry name" value="UreE_N"/>
    <property type="match status" value="1"/>
</dbReference>
<evidence type="ECO:0000256" key="5">
    <source>
        <dbReference type="HAMAP-Rule" id="MF_00822"/>
    </source>
</evidence>
<dbReference type="Gene3D" id="2.60.260.20">
    <property type="entry name" value="Urease metallochaperone UreE, N-terminal domain"/>
    <property type="match status" value="1"/>
</dbReference>
<reference evidence="7 8" key="1">
    <citation type="submission" date="2018-11" db="EMBL/GenBank/DDBJ databases">
        <title>Novel Erysipelotrichaceae bacterium isolated from small intestine of a swine.</title>
        <authorList>
            <person name="Kim J.S."/>
            <person name="Choe H."/>
            <person name="Lee Y.R."/>
            <person name="Kim K.M."/>
            <person name="Park D.S."/>
        </authorList>
    </citation>
    <scope>NUCLEOTIDE SEQUENCE [LARGE SCALE GENOMIC DNA]</scope>
    <source>
        <strain evidence="7 8">SG0102</strain>
    </source>
</reference>
<feature type="domain" description="UreE urease accessory N-terminal" evidence="6">
    <location>
        <begin position="6"/>
        <end position="71"/>
    </location>
</feature>
<dbReference type="PIRSF" id="PIRSF036402">
    <property type="entry name" value="Ureas_acces_UreE"/>
    <property type="match status" value="1"/>
</dbReference>
<evidence type="ECO:0000313" key="7">
    <source>
        <dbReference type="EMBL" id="BBH26779.1"/>
    </source>
</evidence>
<dbReference type="EMBL" id="AP019309">
    <property type="protein sequence ID" value="BBH26779.1"/>
    <property type="molecule type" value="Genomic_DNA"/>
</dbReference>
<dbReference type="GO" id="GO:0016151">
    <property type="term" value="F:nickel cation binding"/>
    <property type="evidence" value="ECO:0007669"/>
    <property type="project" value="UniProtKB-UniRule"/>
</dbReference>
<dbReference type="InParanoid" id="A0A3G9JUL8"/>
<dbReference type="SUPFAM" id="SSF69737">
    <property type="entry name" value="Urease metallochaperone UreE, C-terminal domain"/>
    <property type="match status" value="1"/>
</dbReference>
<dbReference type="AlphaFoldDB" id="A0A3G9JUL8"/>
<keyword evidence="8" id="KW-1185">Reference proteome</keyword>
<dbReference type="SUPFAM" id="SSF69287">
    <property type="entry name" value="Urease metallochaperone UreE, N-terminal domain"/>
    <property type="match status" value="1"/>
</dbReference>
<gene>
    <name evidence="5" type="primary">ureE</name>
    <name evidence="7" type="ORF">SG0102_17130</name>
</gene>
<evidence type="ECO:0000259" key="6">
    <source>
        <dbReference type="SMART" id="SM00988"/>
    </source>
</evidence>
<dbReference type="Pfam" id="PF02814">
    <property type="entry name" value="UreE_N"/>
    <property type="match status" value="1"/>
</dbReference>
<proteinExistence type="inferred from homology"/>
<evidence type="ECO:0000256" key="1">
    <source>
        <dbReference type="ARBA" id="ARBA00004496"/>
    </source>
</evidence>
<dbReference type="InterPro" id="IPR036118">
    <property type="entry name" value="UreE_N_sf"/>
</dbReference>
<dbReference type="Pfam" id="PF05194">
    <property type="entry name" value="UreE_C"/>
    <property type="match status" value="1"/>
</dbReference>
<dbReference type="GO" id="GO:0005737">
    <property type="term" value="C:cytoplasm"/>
    <property type="evidence" value="ECO:0007669"/>
    <property type="project" value="UniProtKB-SubCell"/>
</dbReference>
<dbReference type="GO" id="GO:0006457">
    <property type="term" value="P:protein folding"/>
    <property type="evidence" value="ECO:0007669"/>
    <property type="project" value="InterPro"/>
</dbReference>
<name>A0A3G9JUL8_9FIRM</name>
<evidence type="ECO:0000313" key="8">
    <source>
        <dbReference type="Proteomes" id="UP000268059"/>
    </source>
</evidence>
<accession>A0A3G9JUL8</accession>
<keyword evidence="4 5" id="KW-0143">Chaperone</keyword>
<keyword evidence="3 5" id="KW-0533">Nickel</keyword>
<comment type="function">
    <text evidence="5">Involved in urease metallocenter assembly. Binds nickel. Probably functions as a nickel donor during metallocenter assembly.</text>
</comment>
<dbReference type="Proteomes" id="UP000268059">
    <property type="component" value="Chromosome"/>
</dbReference>
<dbReference type="InterPro" id="IPR012406">
    <property type="entry name" value="UreE"/>
</dbReference>
<evidence type="ECO:0000256" key="2">
    <source>
        <dbReference type="ARBA" id="ARBA00022490"/>
    </source>
</evidence>